<accession>A0A4R6BY20</accession>
<reference evidence="2 3" key="1">
    <citation type="submission" date="2019-01" db="EMBL/GenBank/DDBJ databases">
        <title>Draft genome sequences of the type strains of six Macrococcus species.</title>
        <authorList>
            <person name="Mazhar S."/>
            <person name="Altermann E."/>
            <person name="Hill C."/>
            <person name="Mcauliffe O."/>
        </authorList>
    </citation>
    <scope>NUCLEOTIDE SEQUENCE [LARGE SCALE GENOMIC DNA]</scope>
    <source>
        <strain evidence="2 3">ATCC 51825</strain>
    </source>
</reference>
<dbReference type="Gene3D" id="3.40.630.30">
    <property type="match status" value="1"/>
</dbReference>
<dbReference type="Pfam" id="PF13673">
    <property type="entry name" value="Acetyltransf_10"/>
    <property type="match status" value="1"/>
</dbReference>
<dbReference type="EMBL" id="SCWF01000011">
    <property type="protein sequence ID" value="TDM13385.1"/>
    <property type="molecule type" value="Genomic_DNA"/>
</dbReference>
<dbReference type="RefSeq" id="WP_133452250.1">
    <property type="nucleotide sequence ID" value="NZ_SCWF01000011.1"/>
</dbReference>
<dbReference type="Proteomes" id="UP000294843">
    <property type="component" value="Unassembled WGS sequence"/>
</dbReference>
<protein>
    <submittedName>
        <fullName evidence="2">GNAT family N-acetyltransferase</fullName>
    </submittedName>
</protein>
<dbReference type="CDD" id="cd04301">
    <property type="entry name" value="NAT_SF"/>
    <property type="match status" value="1"/>
</dbReference>
<sequence>MELKVKKLQELSSEEILTIIEARINTFIVEQDGHYNDVDQHDRTCLHVSLEEDGQLKAYSRIIEEPDCIRFGRVLVLKEFRKQKLGRKLVGLTIEEIQKRYPGKTIKIIAQAYLKEFYESFGFTATSDVYNHHEIPHIDMEL</sequence>
<dbReference type="AlphaFoldDB" id="A0A4R6BY20"/>
<evidence type="ECO:0000259" key="1">
    <source>
        <dbReference type="PROSITE" id="PS51186"/>
    </source>
</evidence>
<feature type="domain" description="N-acetyltransferase" evidence="1">
    <location>
        <begin position="6"/>
        <end position="142"/>
    </location>
</feature>
<evidence type="ECO:0000313" key="3">
    <source>
        <dbReference type="Proteomes" id="UP000294843"/>
    </source>
</evidence>
<proteinExistence type="predicted"/>
<evidence type="ECO:0000313" key="2">
    <source>
        <dbReference type="EMBL" id="TDM13385.1"/>
    </source>
</evidence>
<gene>
    <name evidence="2" type="ORF">ERX55_09025</name>
</gene>
<dbReference type="OrthoDB" id="9796171at2"/>
<dbReference type="InterPro" id="IPR016181">
    <property type="entry name" value="Acyl_CoA_acyltransferase"/>
</dbReference>
<dbReference type="PROSITE" id="PS51186">
    <property type="entry name" value="GNAT"/>
    <property type="match status" value="1"/>
</dbReference>
<keyword evidence="2" id="KW-0808">Transferase</keyword>
<dbReference type="InterPro" id="IPR000182">
    <property type="entry name" value="GNAT_dom"/>
</dbReference>
<organism evidence="2 3">
    <name type="scientific">Macrococcus bovicus</name>
    <dbReference type="NCBI Taxonomy" id="69968"/>
    <lineage>
        <taxon>Bacteria</taxon>
        <taxon>Bacillati</taxon>
        <taxon>Bacillota</taxon>
        <taxon>Bacilli</taxon>
        <taxon>Bacillales</taxon>
        <taxon>Staphylococcaceae</taxon>
        <taxon>Macrococcus</taxon>
    </lineage>
</organism>
<keyword evidence="3" id="KW-1185">Reference proteome</keyword>
<comment type="caution">
    <text evidence="2">The sequence shown here is derived from an EMBL/GenBank/DDBJ whole genome shotgun (WGS) entry which is preliminary data.</text>
</comment>
<name>A0A4R6BY20_9STAP</name>
<dbReference type="GO" id="GO:0016747">
    <property type="term" value="F:acyltransferase activity, transferring groups other than amino-acyl groups"/>
    <property type="evidence" value="ECO:0007669"/>
    <property type="project" value="InterPro"/>
</dbReference>
<dbReference type="SUPFAM" id="SSF55729">
    <property type="entry name" value="Acyl-CoA N-acyltransferases (Nat)"/>
    <property type="match status" value="1"/>
</dbReference>